<feature type="domain" description="Sulfotransferase" evidence="3">
    <location>
        <begin position="22"/>
        <end position="218"/>
    </location>
</feature>
<comment type="similarity">
    <text evidence="1">Belongs to the sulfotransferase 1 family.</text>
</comment>
<dbReference type="Pfam" id="PF00685">
    <property type="entry name" value="Sulfotransfer_1"/>
    <property type="match status" value="1"/>
</dbReference>
<evidence type="ECO:0000256" key="2">
    <source>
        <dbReference type="ARBA" id="ARBA00022679"/>
    </source>
</evidence>
<dbReference type="InterPro" id="IPR027417">
    <property type="entry name" value="P-loop_NTPase"/>
</dbReference>
<comment type="caution">
    <text evidence="4">The sequence shown here is derived from an EMBL/GenBank/DDBJ whole genome shotgun (WGS) entry which is preliminary data.</text>
</comment>
<sequence>MLITGELKFLTQVKEDAMMEIHYPEEFDNMPSPRILNTHMPFRVLPSDVTKKRLKIIFVQRNPKDVAVSLFHHMNKLMPDNLQPTFKDFISLTIQNPDWFQYTLQWEKVIAETPDVPMHVVYYESLKKNPKEEIARLAKFVGHDRGETYIAQVAEMCKFSNMKKANASVKDHSEYSKMFGELMKGMYRKGEIGDWKNLFTVALNEEFDILFKEQMKDSEFKFTFT</sequence>
<keyword evidence="2 4" id="KW-0808">Transferase</keyword>
<accession>A0A210PDV6</accession>
<reference evidence="4 5" key="1">
    <citation type="journal article" date="2017" name="Nat. Ecol. Evol.">
        <title>Scallop genome provides insights into evolution of bilaterian karyotype and development.</title>
        <authorList>
            <person name="Wang S."/>
            <person name="Zhang J."/>
            <person name="Jiao W."/>
            <person name="Li J."/>
            <person name="Xun X."/>
            <person name="Sun Y."/>
            <person name="Guo X."/>
            <person name="Huan P."/>
            <person name="Dong B."/>
            <person name="Zhang L."/>
            <person name="Hu X."/>
            <person name="Sun X."/>
            <person name="Wang J."/>
            <person name="Zhao C."/>
            <person name="Wang Y."/>
            <person name="Wang D."/>
            <person name="Huang X."/>
            <person name="Wang R."/>
            <person name="Lv J."/>
            <person name="Li Y."/>
            <person name="Zhang Z."/>
            <person name="Liu B."/>
            <person name="Lu W."/>
            <person name="Hui Y."/>
            <person name="Liang J."/>
            <person name="Zhou Z."/>
            <person name="Hou R."/>
            <person name="Li X."/>
            <person name="Liu Y."/>
            <person name="Li H."/>
            <person name="Ning X."/>
            <person name="Lin Y."/>
            <person name="Zhao L."/>
            <person name="Xing Q."/>
            <person name="Dou J."/>
            <person name="Li Y."/>
            <person name="Mao J."/>
            <person name="Guo H."/>
            <person name="Dou H."/>
            <person name="Li T."/>
            <person name="Mu C."/>
            <person name="Jiang W."/>
            <person name="Fu Q."/>
            <person name="Fu X."/>
            <person name="Miao Y."/>
            <person name="Liu J."/>
            <person name="Yu Q."/>
            <person name="Li R."/>
            <person name="Liao H."/>
            <person name="Li X."/>
            <person name="Kong Y."/>
            <person name="Jiang Z."/>
            <person name="Chourrout D."/>
            <person name="Li R."/>
            <person name="Bao Z."/>
        </authorList>
    </citation>
    <scope>NUCLEOTIDE SEQUENCE [LARGE SCALE GENOMIC DNA]</scope>
    <source>
        <strain evidence="4 5">PY_sf001</strain>
    </source>
</reference>
<dbReference type="OrthoDB" id="6341251at2759"/>
<evidence type="ECO:0000256" key="1">
    <source>
        <dbReference type="ARBA" id="ARBA00005771"/>
    </source>
</evidence>
<evidence type="ECO:0000313" key="5">
    <source>
        <dbReference type="Proteomes" id="UP000242188"/>
    </source>
</evidence>
<name>A0A210PDV6_MIZYE</name>
<keyword evidence="5" id="KW-1185">Reference proteome</keyword>
<dbReference type="Gene3D" id="3.40.50.300">
    <property type="entry name" value="P-loop containing nucleotide triphosphate hydrolases"/>
    <property type="match status" value="1"/>
</dbReference>
<dbReference type="EMBL" id="NEDP02076798">
    <property type="protein sequence ID" value="OWF34644.1"/>
    <property type="molecule type" value="Genomic_DNA"/>
</dbReference>
<dbReference type="GO" id="GO:0008146">
    <property type="term" value="F:sulfotransferase activity"/>
    <property type="evidence" value="ECO:0007669"/>
    <property type="project" value="InterPro"/>
</dbReference>
<dbReference type="InterPro" id="IPR000863">
    <property type="entry name" value="Sulfotransferase_dom"/>
</dbReference>
<evidence type="ECO:0000313" key="4">
    <source>
        <dbReference type="EMBL" id="OWF34644.1"/>
    </source>
</evidence>
<dbReference type="SUPFAM" id="SSF52540">
    <property type="entry name" value="P-loop containing nucleoside triphosphate hydrolases"/>
    <property type="match status" value="1"/>
</dbReference>
<dbReference type="Proteomes" id="UP000242188">
    <property type="component" value="Unassembled WGS sequence"/>
</dbReference>
<dbReference type="PANTHER" id="PTHR11783">
    <property type="entry name" value="SULFOTRANSFERASE SULT"/>
    <property type="match status" value="1"/>
</dbReference>
<gene>
    <name evidence="4" type="ORF">KP79_PYT03338</name>
</gene>
<organism evidence="4 5">
    <name type="scientific">Mizuhopecten yessoensis</name>
    <name type="common">Japanese scallop</name>
    <name type="synonym">Patinopecten yessoensis</name>
    <dbReference type="NCBI Taxonomy" id="6573"/>
    <lineage>
        <taxon>Eukaryota</taxon>
        <taxon>Metazoa</taxon>
        <taxon>Spiralia</taxon>
        <taxon>Lophotrochozoa</taxon>
        <taxon>Mollusca</taxon>
        <taxon>Bivalvia</taxon>
        <taxon>Autobranchia</taxon>
        <taxon>Pteriomorphia</taxon>
        <taxon>Pectinida</taxon>
        <taxon>Pectinoidea</taxon>
        <taxon>Pectinidae</taxon>
        <taxon>Mizuhopecten</taxon>
    </lineage>
</organism>
<protein>
    <submittedName>
        <fullName evidence="4">Sulfotransferase 1C4</fullName>
    </submittedName>
</protein>
<proteinExistence type="inferred from homology"/>
<evidence type="ECO:0000259" key="3">
    <source>
        <dbReference type="Pfam" id="PF00685"/>
    </source>
</evidence>
<dbReference type="AlphaFoldDB" id="A0A210PDV6"/>